<dbReference type="InterPro" id="IPR011478">
    <property type="entry name" value="DUF1585"/>
</dbReference>
<keyword evidence="5" id="KW-1185">Reference proteome</keyword>
<dbReference type="KEGG" id="uli:ETAA1_17180"/>
<dbReference type="Pfam" id="PF07631">
    <property type="entry name" value="PSD4"/>
    <property type="match status" value="1"/>
</dbReference>
<reference evidence="4 5" key="1">
    <citation type="submission" date="2019-02" db="EMBL/GenBank/DDBJ databases">
        <title>Deep-cultivation of Planctomycetes and their phenomic and genomic characterization uncovers novel biology.</title>
        <authorList>
            <person name="Wiegand S."/>
            <person name="Jogler M."/>
            <person name="Boedeker C."/>
            <person name="Pinto D."/>
            <person name="Vollmers J."/>
            <person name="Rivas-Marin E."/>
            <person name="Kohn T."/>
            <person name="Peeters S.H."/>
            <person name="Heuer A."/>
            <person name="Rast P."/>
            <person name="Oberbeckmann S."/>
            <person name="Bunk B."/>
            <person name="Jeske O."/>
            <person name="Meyerdierks A."/>
            <person name="Storesund J.E."/>
            <person name="Kallscheuer N."/>
            <person name="Luecker S."/>
            <person name="Lage O.M."/>
            <person name="Pohl T."/>
            <person name="Merkel B.J."/>
            <person name="Hornburger P."/>
            <person name="Mueller R.-W."/>
            <person name="Bruemmer F."/>
            <person name="Labrenz M."/>
            <person name="Spormann A.M."/>
            <person name="Op den Camp H."/>
            <person name="Overmann J."/>
            <person name="Amann R."/>
            <person name="Jetten M.S.M."/>
            <person name="Mascher T."/>
            <person name="Medema M.H."/>
            <person name="Devos D.P."/>
            <person name="Kaster A.-K."/>
            <person name="Ovreas L."/>
            <person name="Rohde M."/>
            <person name="Galperin M.Y."/>
            <person name="Jogler C."/>
        </authorList>
    </citation>
    <scope>NUCLEOTIDE SEQUENCE [LARGE SCALE GENOMIC DNA]</scope>
    <source>
        <strain evidence="4 5">ETA_A1</strain>
    </source>
</reference>
<dbReference type="InterPro" id="IPR013042">
    <property type="entry name" value="DUF1592"/>
</dbReference>
<protein>
    <recommendedName>
        <fullName evidence="6">DUF1588 domain-containing protein</fullName>
    </recommendedName>
</protein>
<feature type="domain" description="DUF1592" evidence="3">
    <location>
        <begin position="20"/>
        <end position="148"/>
    </location>
</feature>
<dbReference type="AlphaFoldDB" id="A0A517XQJ9"/>
<gene>
    <name evidence="4" type="ORF">ETAA1_17180</name>
</gene>
<dbReference type="InterPro" id="IPR013039">
    <property type="entry name" value="DUF1588"/>
</dbReference>
<evidence type="ECO:0000259" key="1">
    <source>
        <dbReference type="Pfam" id="PF07624"/>
    </source>
</evidence>
<proteinExistence type="predicted"/>
<dbReference type="EMBL" id="CP036273">
    <property type="protein sequence ID" value="QDU19781.1"/>
    <property type="molecule type" value="Genomic_DNA"/>
</dbReference>
<dbReference type="Pfam" id="PF07624">
    <property type="entry name" value="PSD2"/>
    <property type="match status" value="1"/>
</dbReference>
<name>A0A517XQJ9_9BACT</name>
<dbReference type="Pfam" id="PF07627">
    <property type="entry name" value="PSCyt3"/>
    <property type="match status" value="1"/>
</dbReference>
<evidence type="ECO:0000259" key="2">
    <source>
        <dbReference type="Pfam" id="PF07627"/>
    </source>
</evidence>
<dbReference type="Proteomes" id="UP000319576">
    <property type="component" value="Chromosome"/>
</dbReference>
<evidence type="ECO:0000313" key="4">
    <source>
        <dbReference type="EMBL" id="QDU19781.1"/>
    </source>
</evidence>
<evidence type="ECO:0008006" key="6">
    <source>
        <dbReference type="Google" id="ProtNLM"/>
    </source>
</evidence>
<feature type="domain" description="DUF1585" evidence="1">
    <location>
        <begin position="301"/>
        <end position="374"/>
    </location>
</feature>
<feature type="domain" description="DUF1588" evidence="2">
    <location>
        <begin position="170"/>
        <end position="267"/>
    </location>
</feature>
<organism evidence="4 5">
    <name type="scientific">Urbifossiella limnaea</name>
    <dbReference type="NCBI Taxonomy" id="2528023"/>
    <lineage>
        <taxon>Bacteria</taxon>
        <taxon>Pseudomonadati</taxon>
        <taxon>Planctomycetota</taxon>
        <taxon>Planctomycetia</taxon>
        <taxon>Gemmatales</taxon>
        <taxon>Gemmataceae</taxon>
        <taxon>Urbifossiella</taxon>
    </lineage>
</organism>
<evidence type="ECO:0000313" key="5">
    <source>
        <dbReference type="Proteomes" id="UP000319576"/>
    </source>
</evidence>
<evidence type="ECO:0000259" key="3">
    <source>
        <dbReference type="Pfam" id="PF07631"/>
    </source>
</evidence>
<sequence>MLLSAPFRYQLSPAHPDPTLAQYAVASRLSFMLTGAPPDAELLRLAAEGKLRDPAVRAAQADRLLTGPLADGFVRPFTTQWLELDQPVTIAQTHIAKQDFRWARDLKASMREETIQYVRRMVAENRPAKELVQSDWTMMNDALARHYGYPALPDGTLRPVTLRPDDPRGGGILGHAGIQSMLCWMGDNWVIYRGAWVLRHVLDHPPPPPPLEVPELNPNDGKNRGKPFRELLKIHQEDGRCSVCHRTTDPAGFAFQNFDISGRWRDVEHGHYARGELDGRISWLGVGATRPVDAAGRLPRGEEFKTFAEFKAQVVALYQPDLVRGVLKNLTVYATGRPPDAAGLRAIARTVEQLKPTEYRTRDLIKAVVASPAFLDETPADPRRSTP</sequence>
<accession>A0A517XQJ9</accession>